<dbReference type="Gene3D" id="4.10.280.10">
    <property type="entry name" value="Helix-loop-helix DNA-binding domain"/>
    <property type="match status" value="1"/>
</dbReference>
<reference evidence="7 8" key="1">
    <citation type="journal article" date="2010" name="Nature">
        <title>Genome sequence of the palaeopolyploid soybean.</title>
        <authorList>
            <person name="Schmutz J."/>
            <person name="Cannon S.B."/>
            <person name="Schlueter J."/>
            <person name="Ma J."/>
            <person name="Mitros T."/>
            <person name="Nelson W."/>
            <person name="Hyten D.L."/>
            <person name="Song Q."/>
            <person name="Thelen J.J."/>
            <person name="Cheng J."/>
            <person name="Xu D."/>
            <person name="Hellsten U."/>
            <person name="May G.D."/>
            <person name="Yu Y."/>
            <person name="Sakurai T."/>
            <person name="Umezawa T."/>
            <person name="Bhattacharyya M.K."/>
            <person name="Sandhu D."/>
            <person name="Valliyodan B."/>
            <person name="Lindquist E."/>
            <person name="Peto M."/>
            <person name="Grant D."/>
            <person name="Shu S."/>
            <person name="Goodstein D."/>
            <person name="Barry K."/>
            <person name="Futrell-Griggs M."/>
            <person name="Abernathy B."/>
            <person name="Du J."/>
            <person name="Tian Z."/>
            <person name="Zhu L."/>
            <person name="Gill N."/>
            <person name="Joshi T."/>
            <person name="Libault M."/>
            <person name="Sethuraman A."/>
            <person name="Zhang X.-C."/>
            <person name="Shinozaki K."/>
            <person name="Nguyen H.T."/>
            <person name="Wing R.A."/>
            <person name="Cregan P."/>
            <person name="Specht J."/>
            <person name="Grimwood J."/>
            <person name="Rokhsar D."/>
            <person name="Stacey G."/>
            <person name="Shoemaker R.C."/>
            <person name="Jackson S.A."/>
        </authorList>
    </citation>
    <scope>NUCLEOTIDE SEQUENCE</scope>
    <source>
        <strain evidence="8">cv. Williams 82</strain>
        <tissue evidence="7">Callus</tissue>
    </source>
</reference>
<feature type="compositionally biased region" description="Polar residues" evidence="5">
    <location>
        <begin position="605"/>
        <end position="617"/>
    </location>
</feature>
<dbReference type="EnsemblPlants" id="KRH68390">
    <property type="protein sequence ID" value="KRH68390"/>
    <property type="gene ID" value="GLYMA_03G227800"/>
</dbReference>
<evidence type="ECO:0000313" key="8">
    <source>
        <dbReference type="EnsemblPlants" id="KRH68390"/>
    </source>
</evidence>
<dbReference type="EMBL" id="CM000836">
    <property type="protein sequence ID" value="KRH68390.1"/>
    <property type="molecule type" value="Genomic_DNA"/>
</dbReference>
<sequence>MPLHELYRVAKGKLDDPIEMNNNTTCAVDQSSVPNNDLFELIWEKGQISVQGQSSRARVSPNCKTLPSHTPIGYANNAITTNTRMGKCGNLGAELNEIRRLVPSGEVDLSEEEEDMVMPWFSYGRDDDSLQHGYSTDFFHEPSGVMNELSASNNFSLLDRRNNCSKIFRDTHKHSPFASVRSRVADIAENNANNVPPGSSGFSSLKMEKQGPVMCSNNSSTMMNFSHFAKPAAIVKANLENIGLASRSGSVGIKIKSADESTKVELSRGERPKKPAIHNQDQDVTVSTKGDPSCNDVSKVDQNQTSNIVVGESGNKGHEAVEKGVEPAVVSSSVCSGNDTEDSESQSEDVEEESVGVKKEVHARGFGATRGRSAEVHNLSERRRRDRIDEKMRALQELIPNCNKADKASMLDEAIEYLETLQLQLQIMSMGSGLYVPAMMLPPGMQHMHAPHMGPFSPIGVGMQMRLGMGMLDANVIESSRFIQVPQMQGTQLPITHTPGSSVLHGMARPNAQVFGHHPSQVHPMPMPHAPIFSFPGEPFINPSSTLGLMETVDKASSAFGLKDQIPQLVQNTNNGCNSTNQMSTQCEATIGGFEHSTLVLNSGHATSANDRGASNPSKEDKHL</sequence>
<proteinExistence type="predicted"/>
<feature type="compositionally biased region" description="Acidic residues" evidence="5">
    <location>
        <begin position="339"/>
        <end position="354"/>
    </location>
</feature>
<dbReference type="GO" id="GO:0003700">
    <property type="term" value="F:DNA-binding transcription factor activity"/>
    <property type="evidence" value="ECO:0000318"/>
    <property type="project" value="GO_Central"/>
</dbReference>
<dbReference type="InterPro" id="IPR011598">
    <property type="entry name" value="bHLH_dom"/>
</dbReference>
<dbReference type="CDD" id="cd11445">
    <property type="entry name" value="bHLH_AtPIF_like"/>
    <property type="match status" value="1"/>
</dbReference>
<feature type="domain" description="BHLH" evidence="6">
    <location>
        <begin position="372"/>
        <end position="421"/>
    </location>
</feature>
<dbReference type="InterPro" id="IPR036638">
    <property type="entry name" value="HLH_DNA-bd_sf"/>
</dbReference>
<reference evidence="8" key="2">
    <citation type="submission" date="2018-02" db="UniProtKB">
        <authorList>
            <consortium name="EnsemblPlants"/>
        </authorList>
    </citation>
    <scope>IDENTIFICATION</scope>
    <source>
        <strain evidence="8">Williams 82</strain>
    </source>
</reference>
<evidence type="ECO:0000256" key="4">
    <source>
        <dbReference type="ARBA" id="ARBA00023242"/>
    </source>
</evidence>
<dbReference type="OMA" id="IMDEIPM"/>
<feature type="compositionally biased region" description="Basic and acidic residues" evidence="5">
    <location>
        <begin position="315"/>
        <end position="325"/>
    </location>
</feature>
<organism evidence="7">
    <name type="scientific">Glycine max</name>
    <name type="common">Soybean</name>
    <name type="synonym">Glycine hispida</name>
    <dbReference type="NCBI Taxonomy" id="3847"/>
    <lineage>
        <taxon>Eukaryota</taxon>
        <taxon>Viridiplantae</taxon>
        <taxon>Streptophyta</taxon>
        <taxon>Embryophyta</taxon>
        <taxon>Tracheophyta</taxon>
        <taxon>Spermatophyta</taxon>
        <taxon>Magnoliopsida</taxon>
        <taxon>eudicotyledons</taxon>
        <taxon>Gunneridae</taxon>
        <taxon>Pentapetalae</taxon>
        <taxon>rosids</taxon>
        <taxon>fabids</taxon>
        <taxon>Fabales</taxon>
        <taxon>Fabaceae</taxon>
        <taxon>Papilionoideae</taxon>
        <taxon>50 kb inversion clade</taxon>
        <taxon>NPAAA clade</taxon>
        <taxon>indigoferoid/millettioid clade</taxon>
        <taxon>Phaseoleae</taxon>
        <taxon>Glycine</taxon>
        <taxon>Glycine subgen. Soja</taxon>
    </lineage>
</organism>
<dbReference type="GO" id="GO:0046983">
    <property type="term" value="F:protein dimerization activity"/>
    <property type="evidence" value="ECO:0007669"/>
    <property type="project" value="InterPro"/>
</dbReference>
<dbReference type="PANTHER" id="PTHR46807">
    <property type="entry name" value="TRANSCRIPTION FACTOR PIF3"/>
    <property type="match status" value="1"/>
</dbReference>
<dbReference type="GO" id="GO:0005634">
    <property type="term" value="C:nucleus"/>
    <property type="evidence" value="ECO:0000318"/>
    <property type="project" value="GO_Central"/>
</dbReference>
<evidence type="ECO:0000256" key="1">
    <source>
        <dbReference type="ARBA" id="ARBA00004123"/>
    </source>
</evidence>
<feature type="region of interest" description="Disordered" evidence="5">
    <location>
        <begin position="605"/>
        <end position="624"/>
    </location>
</feature>
<dbReference type="STRING" id="3847.A0A0R0KNC3"/>
<protein>
    <recommendedName>
        <fullName evidence="6">BHLH domain-containing protein</fullName>
    </recommendedName>
</protein>
<name>A0A0R0KNC3_SOYBN</name>
<dbReference type="SMR" id="A0A0R0KNC3"/>
<gene>
    <name evidence="7" type="ORF">GLYMA_03G227800</name>
</gene>
<dbReference type="Proteomes" id="UP000008827">
    <property type="component" value="Chromosome 3"/>
</dbReference>
<reference evidence="7" key="3">
    <citation type="submission" date="2018-07" db="EMBL/GenBank/DDBJ databases">
        <title>WGS assembly of Glycine max.</title>
        <authorList>
            <person name="Schmutz J."/>
            <person name="Cannon S."/>
            <person name="Schlueter J."/>
            <person name="Ma J."/>
            <person name="Mitros T."/>
            <person name="Nelson W."/>
            <person name="Hyten D."/>
            <person name="Song Q."/>
            <person name="Thelen J."/>
            <person name="Cheng J."/>
            <person name="Xu D."/>
            <person name="Hellsten U."/>
            <person name="May G."/>
            <person name="Yu Y."/>
            <person name="Sakurai T."/>
            <person name="Umezawa T."/>
            <person name="Bhattacharyya M."/>
            <person name="Sandhu D."/>
            <person name="Valliyodan B."/>
            <person name="Lindquist E."/>
            <person name="Peto M."/>
            <person name="Grant D."/>
            <person name="Shu S."/>
            <person name="Goodstein D."/>
            <person name="Barry K."/>
            <person name="Futrell-Griggs M."/>
            <person name="Abernathy B."/>
            <person name="Du J."/>
            <person name="Tian Z."/>
            <person name="Zhu L."/>
            <person name="Gill N."/>
            <person name="Joshi T."/>
            <person name="Libault M."/>
            <person name="Sethuraman A."/>
            <person name="Zhang X."/>
            <person name="Shinozaki K."/>
            <person name="Nguyen H."/>
            <person name="Wing R."/>
            <person name="Cregan P."/>
            <person name="Specht J."/>
            <person name="Grimwood J."/>
            <person name="Rokhsar D."/>
            <person name="Stacey G."/>
            <person name="Shoemaker R."/>
            <person name="Jackson S."/>
        </authorList>
    </citation>
    <scope>NUCLEOTIDE SEQUENCE</scope>
    <source>
        <tissue evidence="7">Callus</tissue>
    </source>
</reference>
<comment type="subcellular location">
    <subcellularLocation>
        <location evidence="1">Nucleus</location>
    </subcellularLocation>
</comment>
<keyword evidence="3" id="KW-0804">Transcription</keyword>
<dbReference type="GO" id="GO:0000976">
    <property type="term" value="F:transcription cis-regulatory region binding"/>
    <property type="evidence" value="ECO:0000318"/>
    <property type="project" value="GO_Central"/>
</dbReference>
<dbReference type="GO" id="GO:0010017">
    <property type="term" value="P:red or far-red light signaling pathway"/>
    <property type="evidence" value="ECO:0000318"/>
    <property type="project" value="GO_Central"/>
</dbReference>
<dbReference type="PaxDb" id="3847-GLYMA03G38675.1"/>
<dbReference type="InterPro" id="IPR047265">
    <property type="entry name" value="PIF1-like_bHLH"/>
</dbReference>
<dbReference type="Pfam" id="PF00010">
    <property type="entry name" value="HLH"/>
    <property type="match status" value="1"/>
</dbReference>
<feature type="compositionally biased region" description="Basic and acidic residues" evidence="5">
    <location>
        <begin position="258"/>
        <end position="273"/>
    </location>
</feature>
<evidence type="ECO:0000256" key="2">
    <source>
        <dbReference type="ARBA" id="ARBA00023015"/>
    </source>
</evidence>
<dbReference type="AlphaFoldDB" id="A0A0R0KNC3"/>
<evidence type="ECO:0000313" key="7">
    <source>
        <dbReference type="EMBL" id="KRH68390.1"/>
    </source>
</evidence>
<dbReference type="PANTHER" id="PTHR46807:SF1">
    <property type="entry name" value="TRANSCRIPTION FACTOR PIF3"/>
    <property type="match status" value="1"/>
</dbReference>
<evidence type="ECO:0000256" key="3">
    <source>
        <dbReference type="ARBA" id="ARBA00023163"/>
    </source>
</evidence>
<keyword evidence="2" id="KW-0805">Transcription regulation</keyword>
<evidence type="ECO:0000313" key="9">
    <source>
        <dbReference type="Proteomes" id="UP000008827"/>
    </source>
</evidence>
<dbReference type="SMART" id="SM00353">
    <property type="entry name" value="HLH"/>
    <property type="match status" value="1"/>
</dbReference>
<dbReference type="Gramene" id="KRH68390">
    <property type="protein sequence ID" value="KRH68390"/>
    <property type="gene ID" value="GLYMA_03G227800"/>
</dbReference>
<dbReference type="PROSITE" id="PS50888">
    <property type="entry name" value="BHLH"/>
    <property type="match status" value="1"/>
</dbReference>
<dbReference type="SUPFAM" id="SSF47459">
    <property type="entry name" value="HLH, helix-loop-helix DNA-binding domain"/>
    <property type="match status" value="1"/>
</dbReference>
<keyword evidence="9" id="KW-1185">Reference proteome</keyword>
<dbReference type="InterPro" id="IPR044273">
    <property type="entry name" value="PIF3-like"/>
</dbReference>
<feature type="region of interest" description="Disordered" evidence="5">
    <location>
        <begin position="258"/>
        <end position="358"/>
    </location>
</feature>
<dbReference type="FunFam" id="4.10.280.10:FF:000004">
    <property type="entry name" value="Basic helix-loop-helix transcription factor"/>
    <property type="match status" value="1"/>
</dbReference>
<keyword evidence="4" id="KW-0539">Nucleus</keyword>
<evidence type="ECO:0000259" key="6">
    <source>
        <dbReference type="PROSITE" id="PS50888"/>
    </source>
</evidence>
<accession>A0A0R0KNC3</accession>
<evidence type="ECO:0000256" key="5">
    <source>
        <dbReference type="SAM" id="MobiDB-lite"/>
    </source>
</evidence>
<dbReference type="FunCoup" id="A0A0R0KNC3">
    <property type="interactions" value="686"/>
</dbReference>
<dbReference type="InParanoid" id="A0A0R0KNC3"/>